<dbReference type="InterPro" id="IPR050086">
    <property type="entry name" value="MetN_ABC_transporter-like"/>
</dbReference>
<organism evidence="11 12">
    <name type="scientific">Caballeronia mineralivorans PML1(12)</name>
    <dbReference type="NCBI Taxonomy" id="908627"/>
    <lineage>
        <taxon>Bacteria</taxon>
        <taxon>Pseudomonadati</taxon>
        <taxon>Pseudomonadota</taxon>
        <taxon>Betaproteobacteria</taxon>
        <taxon>Burkholderiales</taxon>
        <taxon>Burkholderiaceae</taxon>
        <taxon>Caballeronia</taxon>
    </lineage>
</organism>
<comment type="similarity">
    <text evidence="2">Belongs to the ABC transporter superfamily.</text>
</comment>
<dbReference type="InterPro" id="IPR027417">
    <property type="entry name" value="P-loop_NTPase"/>
</dbReference>
<dbReference type="Pfam" id="PF00005">
    <property type="entry name" value="ABC_tran"/>
    <property type="match status" value="1"/>
</dbReference>
<dbReference type="AlphaFoldDB" id="A0A0J1CJJ2"/>
<feature type="domain" description="ABC transporter" evidence="10">
    <location>
        <begin position="4"/>
        <end position="239"/>
    </location>
</feature>
<keyword evidence="8" id="KW-0029">Amino-acid transport</keyword>
<dbReference type="GO" id="GO:0016887">
    <property type="term" value="F:ATP hydrolysis activity"/>
    <property type="evidence" value="ECO:0007669"/>
    <property type="project" value="InterPro"/>
</dbReference>
<keyword evidence="3" id="KW-0813">Transport</keyword>
<evidence type="ECO:0000256" key="8">
    <source>
        <dbReference type="ARBA" id="ARBA00022970"/>
    </source>
</evidence>
<dbReference type="RefSeq" id="WP_047897728.1">
    <property type="nucleotide sequence ID" value="NZ_AEJF01000243.1"/>
</dbReference>
<dbReference type="PANTHER" id="PTHR43166">
    <property type="entry name" value="AMINO ACID IMPORT ATP-BINDING PROTEIN"/>
    <property type="match status" value="1"/>
</dbReference>
<evidence type="ECO:0000256" key="3">
    <source>
        <dbReference type="ARBA" id="ARBA00022448"/>
    </source>
</evidence>
<dbReference type="GO" id="GO:0005524">
    <property type="term" value="F:ATP binding"/>
    <property type="evidence" value="ECO:0007669"/>
    <property type="project" value="UniProtKB-KW"/>
</dbReference>
<keyword evidence="7 11" id="KW-0067">ATP-binding</keyword>
<dbReference type="PATRIC" id="fig|908627.4.peg.8900"/>
<evidence type="ECO:0000313" key="12">
    <source>
        <dbReference type="Proteomes" id="UP000035963"/>
    </source>
</evidence>
<name>A0A0J1CJJ2_9BURK</name>
<dbReference type="Proteomes" id="UP000035963">
    <property type="component" value="Unassembled WGS sequence"/>
</dbReference>
<evidence type="ECO:0000256" key="1">
    <source>
        <dbReference type="ARBA" id="ARBA00004202"/>
    </source>
</evidence>
<evidence type="ECO:0000313" key="11">
    <source>
        <dbReference type="EMBL" id="KLU20744.1"/>
    </source>
</evidence>
<comment type="subcellular location">
    <subcellularLocation>
        <location evidence="1">Cell membrane</location>
        <topology evidence="1">Peripheral membrane protein</topology>
    </subcellularLocation>
</comment>
<keyword evidence="4" id="KW-1003">Cell membrane</keyword>
<dbReference type="EMBL" id="AEJF01000243">
    <property type="protein sequence ID" value="KLU20744.1"/>
    <property type="molecule type" value="Genomic_DNA"/>
</dbReference>
<evidence type="ECO:0000256" key="9">
    <source>
        <dbReference type="ARBA" id="ARBA00023136"/>
    </source>
</evidence>
<evidence type="ECO:0000256" key="6">
    <source>
        <dbReference type="ARBA" id="ARBA00022741"/>
    </source>
</evidence>
<dbReference type="InterPro" id="IPR003439">
    <property type="entry name" value="ABC_transporter-like_ATP-bd"/>
</dbReference>
<gene>
    <name evidence="11" type="ORF">EOS_39745</name>
</gene>
<evidence type="ECO:0000256" key="5">
    <source>
        <dbReference type="ARBA" id="ARBA00022519"/>
    </source>
</evidence>
<dbReference type="SUPFAM" id="SSF52540">
    <property type="entry name" value="P-loop containing nucleoside triphosphate hydrolases"/>
    <property type="match status" value="1"/>
</dbReference>
<dbReference type="InterPro" id="IPR017871">
    <property type="entry name" value="ABC_transporter-like_CS"/>
</dbReference>
<proteinExistence type="inferred from homology"/>
<dbReference type="InterPro" id="IPR003593">
    <property type="entry name" value="AAA+_ATPase"/>
</dbReference>
<sequence>MPHLAVEKLSSAYAQQQVLRDITLSVERGEVISLIGPSGSGKSTLLRTLVGLMPPTAGRVVLDDEQLDYSSRKSVRAARDKMAIVFQQYNLFQNMDVLRNVTISPLKIKKRPREQVEAEAKELLRRVGLAEKHASYPDELSGGQQQRVAIARALALKPELLLLDEITAALDPELVNEVLDTVRTLAGEGITMLLVSHEMSFVREVSTRVVMMDKGQVVEIGTPDKIFGNASEARTRDFVGKILRHH</sequence>
<evidence type="ECO:0000256" key="2">
    <source>
        <dbReference type="ARBA" id="ARBA00005417"/>
    </source>
</evidence>
<dbReference type="PIRSF" id="PIRSF039085">
    <property type="entry name" value="ABC_ATPase_HisP"/>
    <property type="match status" value="1"/>
</dbReference>
<dbReference type="GO" id="GO:0015424">
    <property type="term" value="F:ABC-type amino acid transporter activity"/>
    <property type="evidence" value="ECO:0007669"/>
    <property type="project" value="InterPro"/>
</dbReference>
<dbReference type="Gene3D" id="3.40.50.300">
    <property type="entry name" value="P-loop containing nucleotide triphosphate hydrolases"/>
    <property type="match status" value="1"/>
</dbReference>
<dbReference type="PANTHER" id="PTHR43166:SF9">
    <property type="entry name" value="GLUTAMATE_ASPARTATE IMPORT ATP-BINDING PROTEIN GLTL"/>
    <property type="match status" value="1"/>
</dbReference>
<dbReference type="GO" id="GO:0005886">
    <property type="term" value="C:plasma membrane"/>
    <property type="evidence" value="ECO:0007669"/>
    <property type="project" value="UniProtKB-SubCell"/>
</dbReference>
<accession>A0A0J1CJJ2</accession>
<dbReference type="InterPro" id="IPR030679">
    <property type="entry name" value="ABC_ATPase_HisP-typ"/>
</dbReference>
<evidence type="ECO:0000259" key="10">
    <source>
        <dbReference type="PROSITE" id="PS50893"/>
    </source>
</evidence>
<evidence type="ECO:0000256" key="7">
    <source>
        <dbReference type="ARBA" id="ARBA00022840"/>
    </source>
</evidence>
<keyword evidence="9" id="KW-0472">Membrane</keyword>
<dbReference type="PROSITE" id="PS50893">
    <property type="entry name" value="ABC_TRANSPORTER_2"/>
    <property type="match status" value="1"/>
</dbReference>
<evidence type="ECO:0000256" key="4">
    <source>
        <dbReference type="ARBA" id="ARBA00022475"/>
    </source>
</evidence>
<protein>
    <submittedName>
        <fullName evidence="11">Peptide ABC transporter ATP-binding protein</fullName>
    </submittedName>
</protein>
<reference evidence="11 12" key="1">
    <citation type="journal article" date="2015" name="Genome Announc.">
        <title>Draft Genome Sequence of Burkholderia sp. Strain PML1(12), an Ectomycorrhizosphere-Inhabiting Bacterium with Effective Mineral-Weathering Ability.</title>
        <authorList>
            <person name="Uroz S."/>
            <person name="Oger P."/>
        </authorList>
    </citation>
    <scope>NUCLEOTIDE SEQUENCE [LARGE SCALE GENOMIC DNA]</scope>
    <source>
        <strain evidence="12">PML1(12)</strain>
    </source>
</reference>
<dbReference type="PROSITE" id="PS00211">
    <property type="entry name" value="ABC_TRANSPORTER_1"/>
    <property type="match status" value="1"/>
</dbReference>
<keyword evidence="5" id="KW-0997">Cell inner membrane</keyword>
<keyword evidence="6" id="KW-0547">Nucleotide-binding</keyword>
<keyword evidence="12" id="KW-1185">Reference proteome</keyword>
<dbReference type="OrthoDB" id="6867103at2"/>
<comment type="caution">
    <text evidence="11">The sequence shown here is derived from an EMBL/GenBank/DDBJ whole genome shotgun (WGS) entry which is preliminary data.</text>
</comment>
<dbReference type="SMART" id="SM00382">
    <property type="entry name" value="AAA"/>
    <property type="match status" value="1"/>
</dbReference>